<dbReference type="FunFam" id="3.40.50.1860:FF:000001">
    <property type="entry name" value="Glutamate racemase"/>
    <property type="match status" value="1"/>
</dbReference>
<evidence type="ECO:0000313" key="8">
    <source>
        <dbReference type="EMBL" id="CUV66393.1"/>
    </source>
</evidence>
<keyword evidence="6 7" id="KW-0961">Cell wall biogenesis/degradation</keyword>
<dbReference type="GO" id="GO:0009252">
    <property type="term" value="P:peptidoglycan biosynthetic process"/>
    <property type="evidence" value="ECO:0007669"/>
    <property type="project" value="UniProtKB-UniRule"/>
</dbReference>
<keyword evidence="4 7" id="KW-0573">Peptidoglycan synthesis</keyword>
<dbReference type="AlphaFoldDB" id="A0A0S4XQM7"/>
<dbReference type="PANTHER" id="PTHR21198:SF3">
    <property type="entry name" value="GLUTAMATE RACEMASE"/>
    <property type="match status" value="1"/>
</dbReference>
<feature type="binding site" evidence="7">
    <location>
        <begin position="39"/>
        <end position="40"/>
    </location>
    <ligand>
        <name>substrate</name>
    </ligand>
</feature>
<dbReference type="PANTHER" id="PTHR21198">
    <property type="entry name" value="GLUTAMATE RACEMASE"/>
    <property type="match status" value="1"/>
</dbReference>
<dbReference type="Pfam" id="PF01177">
    <property type="entry name" value="Asp_Glu_race"/>
    <property type="match status" value="1"/>
</dbReference>
<comment type="pathway">
    <text evidence="7">Cell wall biogenesis; peptidoglycan biosynthesis.</text>
</comment>
<dbReference type="Gene3D" id="3.40.50.1860">
    <property type="match status" value="2"/>
</dbReference>
<reference evidence="8" key="1">
    <citation type="submission" date="2015-11" db="EMBL/GenBank/DDBJ databases">
        <authorList>
            <person name="Zhang Y."/>
            <person name="Guo Z."/>
        </authorList>
    </citation>
    <scope>NUCLEOTIDE SEQUENCE</scope>
    <source>
        <strain evidence="8">BN30871</strain>
    </source>
</reference>
<keyword evidence="3 7" id="KW-0133">Cell shape</keyword>
<proteinExistence type="inferred from homology"/>
<comment type="catalytic activity">
    <reaction evidence="1 7">
        <text>L-glutamate = D-glutamate</text>
        <dbReference type="Rhea" id="RHEA:12813"/>
        <dbReference type="ChEBI" id="CHEBI:29985"/>
        <dbReference type="ChEBI" id="CHEBI:29986"/>
        <dbReference type="EC" id="5.1.1.3"/>
    </reaction>
</comment>
<dbReference type="GO" id="GO:0008360">
    <property type="term" value="P:regulation of cell shape"/>
    <property type="evidence" value="ECO:0007669"/>
    <property type="project" value="UniProtKB-KW"/>
</dbReference>
<dbReference type="PROSITE" id="PS00924">
    <property type="entry name" value="ASP_GLU_RACEMASE_2"/>
    <property type="match status" value="1"/>
</dbReference>
<dbReference type="GO" id="GO:0071555">
    <property type="term" value="P:cell wall organization"/>
    <property type="evidence" value="ECO:0007669"/>
    <property type="project" value="UniProtKB-KW"/>
</dbReference>
<dbReference type="InterPro" id="IPR033134">
    <property type="entry name" value="Asp/Glu_racemase_AS_2"/>
</dbReference>
<dbReference type="UniPathway" id="UPA00219"/>
<dbReference type="GO" id="GO:0008881">
    <property type="term" value="F:glutamate racemase activity"/>
    <property type="evidence" value="ECO:0007669"/>
    <property type="project" value="UniProtKB-UniRule"/>
</dbReference>
<dbReference type="PROSITE" id="PS00923">
    <property type="entry name" value="ASP_GLU_RACEMASE_1"/>
    <property type="match status" value="1"/>
</dbReference>
<feature type="binding site" evidence="7">
    <location>
        <begin position="72"/>
        <end position="73"/>
    </location>
    <ligand>
        <name>substrate</name>
    </ligand>
</feature>
<dbReference type="InterPro" id="IPR001920">
    <property type="entry name" value="Asp/Glu_race"/>
</dbReference>
<dbReference type="EMBL" id="FAXN01000085">
    <property type="protein sequence ID" value="CUV66393.1"/>
    <property type="molecule type" value="Genomic_DNA"/>
</dbReference>
<feature type="active site" description="Proton donor/acceptor" evidence="7">
    <location>
        <position position="71"/>
    </location>
</feature>
<dbReference type="SUPFAM" id="SSF53681">
    <property type="entry name" value="Aspartate/glutamate racemase"/>
    <property type="match status" value="2"/>
</dbReference>
<evidence type="ECO:0000256" key="5">
    <source>
        <dbReference type="ARBA" id="ARBA00023235"/>
    </source>
</evidence>
<feature type="binding site" evidence="7">
    <location>
        <begin position="7"/>
        <end position="8"/>
    </location>
    <ligand>
        <name>substrate</name>
    </ligand>
</feature>
<feature type="active site" description="Proton donor/acceptor" evidence="7">
    <location>
        <position position="184"/>
    </location>
</feature>
<keyword evidence="5 7" id="KW-0413">Isomerase</keyword>
<comment type="function">
    <text evidence="7">Provides the (R)-glutamate required for cell wall biosynthesis.</text>
</comment>
<feature type="binding site" evidence="7">
    <location>
        <begin position="185"/>
        <end position="186"/>
    </location>
    <ligand>
        <name>substrate</name>
    </ligand>
</feature>
<dbReference type="InterPro" id="IPR018187">
    <property type="entry name" value="Asp/Glu_racemase_AS_1"/>
</dbReference>
<dbReference type="InterPro" id="IPR004391">
    <property type="entry name" value="Glu_race"/>
</dbReference>
<dbReference type="EC" id="5.1.1.3" evidence="2 7"/>
<name>A0A0S4XQM7_9BACT</name>
<dbReference type="InterPro" id="IPR015942">
    <property type="entry name" value="Asp/Glu/hydantoin_racemase"/>
</dbReference>
<sequence>MKLGVFDSGLGGLTIVKTMLESLQGVDMIYIADTKNAPYGEKGAQQIIDFSTKITDYFIDKFDIDALVIACNTATSAAIKELREKYKNLIIIGTEPGLKPAISHSQSKKVGVLATPATLNGAKYILLRDELSKQYKVDVFEQACPGLVQQIELGEIDSPKTISMLESWLAPMREAGVDTIVLGCTHYPLVGESIKKVMQRDVSLIETSNAITKRVKELCGNDLNKTTDNSLKIFATGDINENMIEMILAQKHKAIQIKI</sequence>
<evidence type="ECO:0000256" key="6">
    <source>
        <dbReference type="ARBA" id="ARBA00023316"/>
    </source>
</evidence>
<comment type="similarity">
    <text evidence="7">Belongs to the aspartate/glutamate racemases family.</text>
</comment>
<dbReference type="HAMAP" id="MF_00258">
    <property type="entry name" value="Glu_racemase"/>
    <property type="match status" value="1"/>
</dbReference>
<evidence type="ECO:0000256" key="3">
    <source>
        <dbReference type="ARBA" id="ARBA00022960"/>
    </source>
</evidence>
<accession>A0A0S4XQM7</accession>
<evidence type="ECO:0000256" key="4">
    <source>
        <dbReference type="ARBA" id="ARBA00022984"/>
    </source>
</evidence>
<organism evidence="8">
    <name type="scientific">Sulfurovum sp. enrichment culture clone C5</name>
    <dbReference type="NCBI Taxonomy" id="497650"/>
    <lineage>
        <taxon>Bacteria</taxon>
        <taxon>Pseudomonadati</taxon>
        <taxon>Campylobacterota</taxon>
        <taxon>Epsilonproteobacteria</taxon>
        <taxon>Campylobacterales</taxon>
        <taxon>Sulfurovaceae</taxon>
        <taxon>Sulfurovum</taxon>
        <taxon>environmental samples</taxon>
    </lineage>
</organism>
<gene>
    <name evidence="7 8" type="primary">murI</name>
    <name evidence="8" type="ORF">BN3087_800003</name>
</gene>
<evidence type="ECO:0000256" key="7">
    <source>
        <dbReference type="HAMAP-Rule" id="MF_00258"/>
    </source>
</evidence>
<evidence type="ECO:0000256" key="1">
    <source>
        <dbReference type="ARBA" id="ARBA00001602"/>
    </source>
</evidence>
<dbReference type="NCBIfam" id="TIGR00067">
    <property type="entry name" value="glut_race"/>
    <property type="match status" value="1"/>
</dbReference>
<evidence type="ECO:0000256" key="2">
    <source>
        <dbReference type="ARBA" id="ARBA00013090"/>
    </source>
</evidence>
<protein>
    <recommendedName>
        <fullName evidence="2 7">Glutamate racemase</fullName>
        <ecNumber evidence="2 7">5.1.1.3</ecNumber>
    </recommendedName>
</protein>